<dbReference type="EMBL" id="KN838537">
    <property type="protein sequence ID" value="KIK09803.1"/>
    <property type="molecule type" value="Genomic_DNA"/>
</dbReference>
<sequence length="147" mass="15972">MSTTRCRTSSRLVPKATWWARVGRSQVRRSYSQRRKAKPAPSNASHNILASHNLSLKHRIRSLEVDNLTLTTASLKGICAAFSSDTLVWLEMTETGSESEPELGVETLASTLEAKISSINDAGNASSSGSPTTPQTKRNVADQNDTQ</sequence>
<gene>
    <name evidence="2" type="ORF">K443DRAFT_411</name>
</gene>
<dbReference type="AlphaFoldDB" id="A0A0C9YP53"/>
<name>A0A0C9YP53_9AGAR</name>
<keyword evidence="3" id="KW-1185">Reference proteome</keyword>
<protein>
    <submittedName>
        <fullName evidence="2">Uncharacterized protein</fullName>
    </submittedName>
</protein>
<evidence type="ECO:0000256" key="1">
    <source>
        <dbReference type="SAM" id="MobiDB-lite"/>
    </source>
</evidence>
<reference evidence="2 3" key="1">
    <citation type="submission" date="2014-04" db="EMBL/GenBank/DDBJ databases">
        <authorList>
            <consortium name="DOE Joint Genome Institute"/>
            <person name="Kuo A."/>
            <person name="Kohler A."/>
            <person name="Nagy L.G."/>
            <person name="Floudas D."/>
            <person name="Copeland A."/>
            <person name="Barry K.W."/>
            <person name="Cichocki N."/>
            <person name="Veneault-Fourrey C."/>
            <person name="LaButti K."/>
            <person name="Lindquist E.A."/>
            <person name="Lipzen A."/>
            <person name="Lundell T."/>
            <person name="Morin E."/>
            <person name="Murat C."/>
            <person name="Sun H."/>
            <person name="Tunlid A."/>
            <person name="Henrissat B."/>
            <person name="Grigoriev I.V."/>
            <person name="Hibbett D.S."/>
            <person name="Martin F."/>
            <person name="Nordberg H.P."/>
            <person name="Cantor M.N."/>
            <person name="Hua S.X."/>
        </authorList>
    </citation>
    <scope>NUCLEOTIDE SEQUENCE [LARGE SCALE GENOMIC DNA]</scope>
    <source>
        <strain evidence="2 3">LaAM-08-1</strain>
    </source>
</reference>
<organism evidence="2 3">
    <name type="scientific">Laccaria amethystina LaAM-08-1</name>
    <dbReference type="NCBI Taxonomy" id="1095629"/>
    <lineage>
        <taxon>Eukaryota</taxon>
        <taxon>Fungi</taxon>
        <taxon>Dikarya</taxon>
        <taxon>Basidiomycota</taxon>
        <taxon>Agaricomycotina</taxon>
        <taxon>Agaricomycetes</taxon>
        <taxon>Agaricomycetidae</taxon>
        <taxon>Agaricales</taxon>
        <taxon>Agaricineae</taxon>
        <taxon>Hydnangiaceae</taxon>
        <taxon>Laccaria</taxon>
    </lineage>
</organism>
<dbReference type="HOGENOM" id="CLU_1768382_0_0_1"/>
<proteinExistence type="predicted"/>
<dbReference type="Proteomes" id="UP000054477">
    <property type="component" value="Unassembled WGS sequence"/>
</dbReference>
<reference evidence="3" key="2">
    <citation type="submission" date="2015-01" db="EMBL/GenBank/DDBJ databases">
        <title>Evolutionary Origins and Diversification of the Mycorrhizal Mutualists.</title>
        <authorList>
            <consortium name="DOE Joint Genome Institute"/>
            <consortium name="Mycorrhizal Genomics Consortium"/>
            <person name="Kohler A."/>
            <person name="Kuo A."/>
            <person name="Nagy L.G."/>
            <person name="Floudas D."/>
            <person name="Copeland A."/>
            <person name="Barry K.W."/>
            <person name="Cichocki N."/>
            <person name="Veneault-Fourrey C."/>
            <person name="LaButti K."/>
            <person name="Lindquist E.A."/>
            <person name="Lipzen A."/>
            <person name="Lundell T."/>
            <person name="Morin E."/>
            <person name="Murat C."/>
            <person name="Riley R."/>
            <person name="Ohm R."/>
            <person name="Sun H."/>
            <person name="Tunlid A."/>
            <person name="Henrissat B."/>
            <person name="Grigoriev I.V."/>
            <person name="Hibbett D.S."/>
            <person name="Martin F."/>
        </authorList>
    </citation>
    <scope>NUCLEOTIDE SEQUENCE [LARGE SCALE GENOMIC DNA]</scope>
    <source>
        <strain evidence="3">LaAM-08-1</strain>
    </source>
</reference>
<feature type="region of interest" description="Disordered" evidence="1">
    <location>
        <begin position="119"/>
        <end position="147"/>
    </location>
</feature>
<accession>A0A0C9YP53</accession>
<evidence type="ECO:0000313" key="2">
    <source>
        <dbReference type="EMBL" id="KIK09803.1"/>
    </source>
</evidence>
<evidence type="ECO:0000313" key="3">
    <source>
        <dbReference type="Proteomes" id="UP000054477"/>
    </source>
</evidence>